<protein>
    <submittedName>
        <fullName evidence="3">Uncharacterized protein</fullName>
    </submittedName>
</protein>
<name>A0AAD6WVF4_9AGAR</name>
<gene>
    <name evidence="3" type="ORF">C8F04DRAFT_1400079</name>
</gene>
<proteinExistence type="predicted"/>
<evidence type="ECO:0000313" key="4">
    <source>
        <dbReference type="Proteomes" id="UP001218188"/>
    </source>
</evidence>
<feature type="transmembrane region" description="Helical" evidence="1">
    <location>
        <begin position="147"/>
        <end position="168"/>
    </location>
</feature>
<keyword evidence="1" id="KW-0812">Transmembrane</keyword>
<organism evidence="3 4">
    <name type="scientific">Mycena alexandri</name>
    <dbReference type="NCBI Taxonomy" id="1745969"/>
    <lineage>
        <taxon>Eukaryota</taxon>
        <taxon>Fungi</taxon>
        <taxon>Dikarya</taxon>
        <taxon>Basidiomycota</taxon>
        <taxon>Agaricomycotina</taxon>
        <taxon>Agaricomycetes</taxon>
        <taxon>Agaricomycetidae</taxon>
        <taxon>Agaricales</taxon>
        <taxon>Marasmiineae</taxon>
        <taxon>Mycenaceae</taxon>
        <taxon>Mycena</taxon>
    </lineage>
</organism>
<feature type="chain" id="PRO_5042198292" evidence="2">
    <location>
        <begin position="21"/>
        <end position="170"/>
    </location>
</feature>
<dbReference type="EMBL" id="JARJCM010000140">
    <property type="protein sequence ID" value="KAJ7026285.1"/>
    <property type="molecule type" value="Genomic_DNA"/>
</dbReference>
<evidence type="ECO:0000313" key="3">
    <source>
        <dbReference type="EMBL" id="KAJ7026285.1"/>
    </source>
</evidence>
<evidence type="ECO:0000256" key="2">
    <source>
        <dbReference type="SAM" id="SignalP"/>
    </source>
</evidence>
<keyword evidence="4" id="KW-1185">Reference proteome</keyword>
<sequence>MFSKLVSAALLTVLAGRALAFDSFNVTVGTTVFQAAEVLAFPSTPVIASCATQCQSAQTTITACATNDPTCLCAPATVGPLLTCEQCCFTALIAANKPAPDPRAGSNPAVTGWTANCKALNNTLATPMALTLPDSWDGPFVAVFPTAIGWVIAVTGGVLGSSLIYMLCNM</sequence>
<accession>A0AAD6WVF4</accession>
<dbReference type="Proteomes" id="UP001218188">
    <property type="component" value="Unassembled WGS sequence"/>
</dbReference>
<dbReference type="AlphaFoldDB" id="A0AAD6WVF4"/>
<reference evidence="3" key="1">
    <citation type="submission" date="2023-03" db="EMBL/GenBank/DDBJ databases">
        <title>Massive genome expansion in bonnet fungi (Mycena s.s.) driven by repeated elements and novel gene families across ecological guilds.</title>
        <authorList>
            <consortium name="Lawrence Berkeley National Laboratory"/>
            <person name="Harder C.B."/>
            <person name="Miyauchi S."/>
            <person name="Viragh M."/>
            <person name="Kuo A."/>
            <person name="Thoen E."/>
            <person name="Andreopoulos B."/>
            <person name="Lu D."/>
            <person name="Skrede I."/>
            <person name="Drula E."/>
            <person name="Henrissat B."/>
            <person name="Morin E."/>
            <person name="Kohler A."/>
            <person name="Barry K."/>
            <person name="LaButti K."/>
            <person name="Morin E."/>
            <person name="Salamov A."/>
            <person name="Lipzen A."/>
            <person name="Mereny Z."/>
            <person name="Hegedus B."/>
            <person name="Baldrian P."/>
            <person name="Stursova M."/>
            <person name="Weitz H."/>
            <person name="Taylor A."/>
            <person name="Grigoriev I.V."/>
            <person name="Nagy L.G."/>
            <person name="Martin F."/>
            <person name="Kauserud H."/>
        </authorList>
    </citation>
    <scope>NUCLEOTIDE SEQUENCE</scope>
    <source>
        <strain evidence="3">CBHHK200</strain>
    </source>
</reference>
<keyword evidence="1" id="KW-0472">Membrane</keyword>
<feature type="signal peptide" evidence="2">
    <location>
        <begin position="1"/>
        <end position="20"/>
    </location>
</feature>
<evidence type="ECO:0000256" key="1">
    <source>
        <dbReference type="SAM" id="Phobius"/>
    </source>
</evidence>
<keyword evidence="1" id="KW-1133">Transmembrane helix</keyword>
<comment type="caution">
    <text evidence="3">The sequence shown here is derived from an EMBL/GenBank/DDBJ whole genome shotgun (WGS) entry which is preliminary data.</text>
</comment>
<keyword evidence="2" id="KW-0732">Signal</keyword>